<keyword evidence="8" id="KW-0597">Phosphoprotein</keyword>
<reference evidence="18" key="1">
    <citation type="submission" date="2025-08" db="UniProtKB">
        <authorList>
            <consortium name="RefSeq"/>
        </authorList>
    </citation>
    <scope>IDENTIFICATION</scope>
    <source>
        <tissue evidence="18">Blood</tissue>
    </source>
</reference>
<evidence type="ECO:0000256" key="11">
    <source>
        <dbReference type="ARBA" id="ARBA00022782"/>
    </source>
</evidence>
<dbReference type="InterPro" id="IPR050614">
    <property type="entry name" value="Synaptic_Scaffolding_LAP-MAGUK"/>
</dbReference>
<keyword evidence="6" id="KW-1003">Cell membrane</keyword>
<dbReference type="InterPro" id="IPR036034">
    <property type="entry name" value="PDZ_sf"/>
</dbReference>
<dbReference type="GO" id="GO:0005737">
    <property type="term" value="C:cytoplasm"/>
    <property type="evidence" value="ECO:0007669"/>
    <property type="project" value="UniProtKB-SubCell"/>
</dbReference>
<dbReference type="SMART" id="SM00228">
    <property type="entry name" value="PDZ"/>
    <property type="match status" value="3"/>
</dbReference>
<dbReference type="GO" id="GO:0043113">
    <property type="term" value="P:receptor clustering"/>
    <property type="evidence" value="ECO:0007669"/>
    <property type="project" value="TreeGrafter"/>
</dbReference>
<keyword evidence="17" id="KW-1185">Reference proteome</keyword>
<dbReference type="FunFam" id="2.30.42.10:FF:000074">
    <property type="entry name" value="protein scribble homolog isoform X2"/>
    <property type="match status" value="1"/>
</dbReference>
<dbReference type="GO" id="GO:0098609">
    <property type="term" value="P:cell-cell adhesion"/>
    <property type="evidence" value="ECO:0007669"/>
    <property type="project" value="TreeGrafter"/>
</dbReference>
<dbReference type="InterPro" id="IPR001478">
    <property type="entry name" value="PDZ"/>
</dbReference>
<evidence type="ECO:0000256" key="2">
    <source>
        <dbReference type="ARBA" id="ARBA00004282"/>
    </source>
</evidence>
<evidence type="ECO:0000256" key="9">
    <source>
        <dbReference type="ARBA" id="ARBA00022614"/>
    </source>
</evidence>
<keyword evidence="7" id="KW-0963">Cytoplasm</keyword>
<dbReference type="SUPFAM" id="SSF52058">
    <property type="entry name" value="L domain-like"/>
    <property type="match status" value="1"/>
</dbReference>
<dbReference type="GO" id="GO:0045211">
    <property type="term" value="C:postsynaptic membrane"/>
    <property type="evidence" value="ECO:0007669"/>
    <property type="project" value="TreeGrafter"/>
</dbReference>
<dbReference type="GO" id="GO:0014069">
    <property type="term" value="C:postsynaptic density"/>
    <property type="evidence" value="ECO:0007669"/>
    <property type="project" value="TreeGrafter"/>
</dbReference>
<keyword evidence="14" id="KW-0472">Membrane</keyword>
<comment type="subcellular location">
    <subcellularLocation>
        <location evidence="2">Cell junction</location>
    </subcellularLocation>
    <subcellularLocation>
        <location evidence="1">Cell membrane</location>
        <topology evidence="1">Peripheral membrane protein</topology>
    </subcellularLocation>
    <subcellularLocation>
        <location evidence="3">Cytoplasm</location>
    </subcellularLocation>
</comment>
<evidence type="ECO:0000256" key="12">
    <source>
        <dbReference type="ARBA" id="ARBA00022949"/>
    </source>
</evidence>
<dbReference type="FunFam" id="3.80.10.10:FF:000064">
    <property type="entry name" value="Scribbled planar cell polarity protein"/>
    <property type="match status" value="1"/>
</dbReference>
<evidence type="ECO:0000256" key="15">
    <source>
        <dbReference type="SAM" id="MobiDB-lite"/>
    </source>
</evidence>
<dbReference type="GO" id="GO:0045197">
    <property type="term" value="P:establishment or maintenance of epithelial cell apical/basal polarity"/>
    <property type="evidence" value="ECO:0007669"/>
    <property type="project" value="TreeGrafter"/>
</dbReference>
<feature type="region of interest" description="Disordered" evidence="15">
    <location>
        <begin position="1203"/>
        <end position="1248"/>
    </location>
</feature>
<feature type="domain" description="PDZ" evidence="16">
    <location>
        <begin position="681"/>
        <end position="757"/>
    </location>
</feature>
<feature type="region of interest" description="Disordered" evidence="15">
    <location>
        <begin position="456"/>
        <end position="566"/>
    </location>
</feature>
<dbReference type="CTD" id="23513"/>
<dbReference type="GO" id="GO:0030154">
    <property type="term" value="P:cell differentiation"/>
    <property type="evidence" value="ECO:0007669"/>
    <property type="project" value="UniProtKB-KW"/>
</dbReference>
<evidence type="ECO:0000256" key="5">
    <source>
        <dbReference type="ARBA" id="ARBA00022473"/>
    </source>
</evidence>
<dbReference type="GO" id="GO:0019901">
    <property type="term" value="F:protein kinase binding"/>
    <property type="evidence" value="ECO:0007669"/>
    <property type="project" value="TreeGrafter"/>
</dbReference>
<dbReference type="InterPro" id="IPR003591">
    <property type="entry name" value="Leu-rich_rpt_typical-subtyp"/>
</dbReference>
<protein>
    <submittedName>
        <fullName evidence="18">Protein scribble homolog</fullName>
    </submittedName>
</protein>
<dbReference type="SMART" id="SM00369">
    <property type="entry name" value="LRR_TYP"/>
    <property type="match status" value="12"/>
</dbReference>
<comment type="similarity">
    <text evidence="4">Belongs to the LAP (LRR and PDZ) protein family.</text>
</comment>
<dbReference type="RefSeq" id="XP_010841490.1">
    <property type="nucleotide sequence ID" value="XM_010843188.1"/>
</dbReference>
<evidence type="ECO:0000259" key="16">
    <source>
        <dbReference type="PROSITE" id="PS50106"/>
    </source>
</evidence>
<keyword evidence="9" id="KW-0433">Leucine-rich repeat</keyword>
<feature type="domain" description="PDZ" evidence="16">
    <location>
        <begin position="880"/>
        <end position="968"/>
    </location>
</feature>
<dbReference type="CDD" id="cd06702">
    <property type="entry name" value="PDZ3_Scribble-like"/>
    <property type="match status" value="1"/>
</dbReference>
<dbReference type="SUPFAM" id="SSF50156">
    <property type="entry name" value="PDZ domain-like"/>
    <property type="match status" value="3"/>
</dbReference>
<keyword evidence="12" id="KW-0965">Cell junction</keyword>
<dbReference type="GO" id="GO:0016323">
    <property type="term" value="C:basolateral plasma membrane"/>
    <property type="evidence" value="ECO:0007669"/>
    <property type="project" value="TreeGrafter"/>
</dbReference>
<feature type="domain" description="PDZ" evidence="16">
    <location>
        <begin position="784"/>
        <end position="873"/>
    </location>
</feature>
<dbReference type="Gene3D" id="2.30.42.10">
    <property type="match status" value="3"/>
</dbReference>
<evidence type="ECO:0000256" key="1">
    <source>
        <dbReference type="ARBA" id="ARBA00004202"/>
    </source>
</evidence>
<dbReference type="FunFam" id="2.30.42.10:FF:000064">
    <property type="entry name" value="protein lap4 isoform X1"/>
    <property type="match status" value="1"/>
</dbReference>
<dbReference type="FunFam" id="3.80.10.10:FF:000036">
    <property type="entry name" value="protein scribble homolog isoform X1"/>
    <property type="match status" value="1"/>
</dbReference>
<dbReference type="FunFam" id="2.30.42.10:FF:000041">
    <property type="entry name" value="protein scribble homolog isoform X1"/>
    <property type="match status" value="1"/>
</dbReference>
<dbReference type="Pfam" id="PF13855">
    <property type="entry name" value="LRR_8"/>
    <property type="match status" value="1"/>
</dbReference>
<evidence type="ECO:0000256" key="10">
    <source>
        <dbReference type="ARBA" id="ARBA00022737"/>
    </source>
</evidence>
<name>A0A6P3HSK7_BISBB</name>
<dbReference type="InterPro" id="IPR001611">
    <property type="entry name" value="Leu-rich_rpt"/>
</dbReference>
<feature type="compositionally biased region" description="Basic and acidic residues" evidence="15">
    <location>
        <begin position="1207"/>
        <end position="1220"/>
    </location>
</feature>
<evidence type="ECO:0000256" key="4">
    <source>
        <dbReference type="ARBA" id="ARBA00007772"/>
    </source>
</evidence>
<evidence type="ECO:0000256" key="6">
    <source>
        <dbReference type="ARBA" id="ARBA00022475"/>
    </source>
</evidence>
<dbReference type="CDD" id="cd06701">
    <property type="entry name" value="PDZ4_Scribble-like"/>
    <property type="match status" value="1"/>
</dbReference>
<dbReference type="GO" id="GO:0098968">
    <property type="term" value="P:neurotransmitter receptor transport postsynaptic membrane to endosome"/>
    <property type="evidence" value="ECO:0007669"/>
    <property type="project" value="TreeGrafter"/>
</dbReference>
<evidence type="ECO:0000256" key="3">
    <source>
        <dbReference type="ARBA" id="ARBA00004496"/>
    </source>
</evidence>
<dbReference type="GO" id="GO:0005912">
    <property type="term" value="C:adherens junction"/>
    <property type="evidence" value="ECO:0007669"/>
    <property type="project" value="TreeGrafter"/>
</dbReference>
<dbReference type="SMART" id="SM00364">
    <property type="entry name" value="LRR_BAC"/>
    <property type="match status" value="10"/>
</dbReference>
<keyword evidence="13" id="KW-0175">Coiled coil</keyword>
<dbReference type="PANTHER" id="PTHR23119">
    <property type="entry name" value="DISCS LARGE"/>
    <property type="match status" value="1"/>
</dbReference>
<dbReference type="Gene3D" id="3.80.10.10">
    <property type="entry name" value="Ribonuclease Inhibitor"/>
    <property type="match status" value="3"/>
</dbReference>
<dbReference type="PANTHER" id="PTHR23119:SF57">
    <property type="entry name" value="PROTEIN SCRIBBLE HOMOLOG"/>
    <property type="match status" value="1"/>
</dbReference>
<organism evidence="17 18">
    <name type="scientific">Bison bison bison</name>
    <name type="common">North American plains bison</name>
    <dbReference type="NCBI Taxonomy" id="43346"/>
    <lineage>
        <taxon>Eukaryota</taxon>
        <taxon>Metazoa</taxon>
        <taxon>Chordata</taxon>
        <taxon>Craniata</taxon>
        <taxon>Vertebrata</taxon>
        <taxon>Euteleostomi</taxon>
        <taxon>Mammalia</taxon>
        <taxon>Eutheria</taxon>
        <taxon>Laurasiatheria</taxon>
        <taxon>Artiodactyla</taxon>
        <taxon>Ruminantia</taxon>
        <taxon>Pecora</taxon>
        <taxon>Bovidae</taxon>
        <taxon>Bovinae</taxon>
        <taxon>Bison</taxon>
    </lineage>
</organism>
<evidence type="ECO:0000313" key="18">
    <source>
        <dbReference type="RefSeq" id="XP_010841490.1"/>
    </source>
</evidence>
<dbReference type="OrthoDB" id="676979at2759"/>
<evidence type="ECO:0000256" key="14">
    <source>
        <dbReference type="ARBA" id="ARBA00023136"/>
    </source>
</evidence>
<feature type="region of interest" description="Disordered" evidence="15">
    <location>
        <begin position="1274"/>
        <end position="1308"/>
    </location>
</feature>
<dbReference type="CDD" id="cd06704">
    <property type="entry name" value="PDZ1_Scribble-like"/>
    <property type="match status" value="1"/>
</dbReference>
<dbReference type="GeneID" id="104990871"/>
<dbReference type="KEGG" id="bbis:104990871"/>
<dbReference type="FunFam" id="3.80.10.10:FF:000937">
    <property type="entry name" value="Scribbled planar cell polarity protein"/>
    <property type="match status" value="1"/>
</dbReference>
<accession>A0A6P3HSK7</accession>
<dbReference type="InterPro" id="IPR032675">
    <property type="entry name" value="LRR_dom_sf"/>
</dbReference>
<evidence type="ECO:0000256" key="7">
    <source>
        <dbReference type="ARBA" id="ARBA00022490"/>
    </source>
</evidence>
<dbReference type="Pfam" id="PF00595">
    <property type="entry name" value="PDZ"/>
    <property type="match status" value="3"/>
</dbReference>
<gene>
    <name evidence="18" type="primary">SCRIB</name>
</gene>
<feature type="compositionally biased region" description="Acidic residues" evidence="15">
    <location>
        <begin position="624"/>
        <end position="640"/>
    </location>
</feature>
<evidence type="ECO:0000256" key="8">
    <source>
        <dbReference type="ARBA" id="ARBA00022553"/>
    </source>
</evidence>
<dbReference type="PROSITE" id="PS50106">
    <property type="entry name" value="PDZ"/>
    <property type="match status" value="3"/>
</dbReference>
<feature type="region of interest" description="Disordered" evidence="15">
    <location>
        <begin position="1"/>
        <end position="20"/>
    </location>
</feature>
<feature type="region of interest" description="Disordered" evidence="15">
    <location>
        <begin position="597"/>
        <end position="656"/>
    </location>
</feature>
<dbReference type="InterPro" id="IPR055414">
    <property type="entry name" value="LRR_R13L4/SHOC2-like"/>
</dbReference>
<proteinExistence type="inferred from homology"/>
<evidence type="ECO:0000256" key="13">
    <source>
        <dbReference type="ARBA" id="ARBA00023054"/>
    </source>
</evidence>
<keyword evidence="11" id="KW-0221">Differentiation</keyword>
<dbReference type="Proteomes" id="UP000515208">
    <property type="component" value="Unplaced"/>
</dbReference>
<sequence>MLHVAGGGAERGVSEVTQRDQVSKVKESEAREAVCVCFYLVAFLTADQGDRTGPRVPVWPGAGRGPHYRACHSDPTPCPQPFFRLLNLRKLGLSDNEIQRLPPEVANFMQLVELDVSRNDIPEIPESIKFCKALEIADFSGNPLSRLPEGFTQLRSLAHLALNDVSLQALPGDVGNLANLVTLELRENLLKSLPASLSFLVKLEQLDLGGNDLEVLPDTLGALPNLRELWLDRNQLSALPPELGNLRRLVCLDVSENRLEELPAELGGLVLLTDLLLSQNLLQRLPDGIGQLKQLSILKVDQNRLCEVTEAIGDCENLSELILTENLLTALPHSLGKLTKLTNLNVDRNHLEALPPEIGGCVALSVLSLRDNRLAVLPPELAHTAELHVLDVAGNRLQSLPFALTHLNLKALWLAENQAQPMLRFQTEDDAQTGEKVLTCYLLPHELKVMKRGVERRSEATSCRPDPAPPSPSEEEKRLSTESGLSADSHLSAGTASQGEPEGPLAEEEGLSQQEPMPATQEEVMEETYEEPTVRFAEDTLLLPREDGESEEGQPEAPWPLPGGRQRLIRKDTPHYKKHFKISKLPQPEAVVALLQGTPPDNEGPVGTGGWHNGPHMSWAPRAEEEEEEEDEAEEEEEGEAAAAAEEEKAVASAPSVKGVSFDQANNLLIEPARIEEEELTLTIVRQTGGLGISIAGGKGSTPYKGDDEGIFISRVSEEGPAARAGVRVGDKLLEVNGVALQDAEHQQAVEALRGAGATGEPGPLRLPPSLLAAALEGPYPVEEICLPRAGGPLGLSIVGGSDHSSHPFGVQEPGVFISKVLPRGLAARSGLRVGDRILAVNGQDVREATHQEAVSALLRPCLELVLLVRRDPPPPGMRELCIQKAPGERLGISIRGGAKGHAGNPCDPTDEGIFISKVSPTGAAGRDGRLRVGLRLLEVNQQSLLGLTHGEAVQLLRSVGDTLTVLVCDGFDTSAATPEVSPGIIANPFAAGLGRRNSLESISSIDRELSPEGPGKEKELPGQIPLWGPEAMVLPAASGEMAEAPCSPSHQQVSTRWGCCRGVLCGAVCRVRSSGEGARAYTFPSCHPTGGWPAGPFLAQLAGITAGGLLVASWAEGAGGQGGLPQCLAVLSPSVFMSGSSWGPLHPAPSPPPACRGSLVLLHGEGQAWWQGWGRHPTLPVPPPSHRMKSLEQDALRAQMVLSKSQEGRSKRGPLERLAEAPSPAPTPSPTPLEDLGPQTGTSPGRLADLLTRSLPLPTGLPEEDGEVAMVLLGRPSPSSTGPEEVALCSSRRAVRPGRRGLGPVPS</sequence>
<keyword evidence="10" id="KW-0677">Repeat</keyword>
<dbReference type="PROSITE" id="PS51450">
    <property type="entry name" value="LRR"/>
    <property type="match status" value="3"/>
</dbReference>
<dbReference type="Pfam" id="PF23598">
    <property type="entry name" value="LRR_14"/>
    <property type="match status" value="1"/>
</dbReference>
<evidence type="ECO:0000313" key="17">
    <source>
        <dbReference type="Proteomes" id="UP000515208"/>
    </source>
</evidence>
<keyword evidence="5" id="KW-0217">Developmental protein</keyword>
<feature type="compositionally biased region" description="Gly residues" evidence="15">
    <location>
        <begin position="1"/>
        <end position="10"/>
    </location>
</feature>
<dbReference type="GO" id="GO:0098887">
    <property type="term" value="P:neurotransmitter receptor transport, endosome to postsynaptic membrane"/>
    <property type="evidence" value="ECO:0007669"/>
    <property type="project" value="TreeGrafter"/>
</dbReference>